<reference evidence="8" key="1">
    <citation type="submission" date="2022-11" db="UniProtKB">
        <authorList>
            <consortium name="WormBaseParasite"/>
        </authorList>
    </citation>
    <scope>IDENTIFICATION</scope>
</reference>
<dbReference type="Gene3D" id="3.40.50.11500">
    <property type="match status" value="1"/>
</dbReference>
<evidence type="ECO:0000313" key="8">
    <source>
        <dbReference type="WBParaSite" id="scaffold4712_cov250.g8561"/>
    </source>
</evidence>
<feature type="domain" description="UDENN" evidence="5">
    <location>
        <begin position="76"/>
        <end position="551"/>
    </location>
</feature>
<dbReference type="InterPro" id="IPR042576">
    <property type="entry name" value="TRAF3IP1_N_sf"/>
</dbReference>
<dbReference type="Gene3D" id="1.10.418.50">
    <property type="entry name" value="Microtubule-binding protein MIP-T3"/>
    <property type="match status" value="1"/>
</dbReference>
<feature type="region of interest" description="Disordered" evidence="4">
    <location>
        <begin position="1360"/>
        <end position="1605"/>
    </location>
</feature>
<dbReference type="GO" id="GO:0005085">
    <property type="term" value="F:guanyl-nucleotide exchange factor activity"/>
    <property type="evidence" value="ECO:0007669"/>
    <property type="project" value="UniProtKB-KW"/>
</dbReference>
<dbReference type="Pfam" id="PF02141">
    <property type="entry name" value="DENN"/>
    <property type="match status" value="1"/>
</dbReference>
<dbReference type="Pfam" id="PF10243">
    <property type="entry name" value="MIP-T3"/>
    <property type="match status" value="1"/>
</dbReference>
<evidence type="ECO:0000259" key="6">
    <source>
        <dbReference type="PROSITE" id="PS51498"/>
    </source>
</evidence>
<evidence type="ECO:0000256" key="3">
    <source>
        <dbReference type="SAM" id="Coils"/>
    </source>
</evidence>
<dbReference type="GO" id="GO:0032483">
    <property type="term" value="P:regulation of Rab protein signal transduction"/>
    <property type="evidence" value="ECO:0007669"/>
    <property type="project" value="TreeGrafter"/>
</dbReference>
<dbReference type="Pfam" id="PF03456">
    <property type="entry name" value="uDENN"/>
    <property type="match status" value="1"/>
</dbReference>
<dbReference type="PROSITE" id="PS50211">
    <property type="entry name" value="DENN"/>
    <property type="match status" value="1"/>
</dbReference>
<accession>A0A915MNW1</accession>
<dbReference type="Gene3D" id="1.25.40.10">
    <property type="entry name" value="Tetratricopeptide repeat domain"/>
    <property type="match status" value="1"/>
</dbReference>
<dbReference type="InterPro" id="IPR023341">
    <property type="entry name" value="MABP"/>
</dbReference>
<dbReference type="PROSITE" id="PS51498">
    <property type="entry name" value="MABP"/>
    <property type="match status" value="1"/>
</dbReference>
<dbReference type="Pfam" id="PF03455">
    <property type="entry name" value="dDENN"/>
    <property type="match status" value="1"/>
</dbReference>
<dbReference type="PANTHER" id="PTHR12296">
    <property type="entry name" value="DENN DOMAIN-CONTAINING PROTEIN 4"/>
    <property type="match status" value="1"/>
</dbReference>
<name>A0A915MNW1_MELJA</name>
<evidence type="ECO:0000256" key="2">
    <source>
        <dbReference type="PROSITE-ProRule" id="PRU00708"/>
    </source>
</evidence>
<protein>
    <submittedName>
        <fullName evidence="8">Uncharacterized protein</fullName>
    </submittedName>
</protein>
<dbReference type="InterPro" id="IPR011990">
    <property type="entry name" value="TPR-like_helical_dom_sf"/>
</dbReference>
<feature type="repeat" description="PPR" evidence="2">
    <location>
        <begin position="736"/>
        <end position="770"/>
    </location>
</feature>
<feature type="compositionally biased region" description="Polar residues" evidence="4">
    <location>
        <begin position="1472"/>
        <end position="1512"/>
    </location>
</feature>
<dbReference type="Pfam" id="PF17749">
    <property type="entry name" value="MIP-T3_C"/>
    <property type="match status" value="1"/>
</dbReference>
<keyword evidence="1" id="KW-0344">Guanine-nucleotide releasing factor</keyword>
<evidence type="ECO:0000259" key="5">
    <source>
        <dbReference type="PROSITE" id="PS50211"/>
    </source>
</evidence>
<dbReference type="InterPro" id="IPR051696">
    <property type="entry name" value="DENN_Domain_GEFs"/>
</dbReference>
<feature type="compositionally biased region" description="Basic and acidic residues" evidence="4">
    <location>
        <begin position="1434"/>
        <end position="1459"/>
    </location>
</feature>
<proteinExistence type="predicted"/>
<keyword evidence="7" id="KW-1185">Reference proteome</keyword>
<dbReference type="InterPro" id="IPR043153">
    <property type="entry name" value="DENN_C"/>
</dbReference>
<organism evidence="7 8">
    <name type="scientific">Meloidogyne javanica</name>
    <name type="common">Root-knot nematode worm</name>
    <dbReference type="NCBI Taxonomy" id="6303"/>
    <lineage>
        <taxon>Eukaryota</taxon>
        <taxon>Metazoa</taxon>
        <taxon>Ecdysozoa</taxon>
        <taxon>Nematoda</taxon>
        <taxon>Chromadorea</taxon>
        <taxon>Rhabditida</taxon>
        <taxon>Tylenchina</taxon>
        <taxon>Tylenchomorpha</taxon>
        <taxon>Tylenchoidea</taxon>
        <taxon>Meloidogynidae</taxon>
        <taxon>Meloidogyninae</taxon>
        <taxon>Meloidogyne</taxon>
        <taxon>Meloidogyne incognita group</taxon>
    </lineage>
</organism>
<dbReference type="Gene3D" id="2.100.10.50">
    <property type="match status" value="1"/>
</dbReference>
<dbReference type="SMART" id="SM00801">
    <property type="entry name" value="dDENN"/>
    <property type="match status" value="1"/>
</dbReference>
<dbReference type="PANTHER" id="PTHR12296:SF30">
    <property type="entry name" value="DENN DOMAIN-CONTAINING PROTEIN CRAG"/>
    <property type="match status" value="1"/>
</dbReference>
<evidence type="ECO:0000313" key="7">
    <source>
        <dbReference type="Proteomes" id="UP000887561"/>
    </source>
</evidence>
<dbReference type="SMART" id="SM00800">
    <property type="entry name" value="uDENN"/>
    <property type="match status" value="1"/>
</dbReference>
<dbReference type="Proteomes" id="UP000887561">
    <property type="component" value="Unplaced"/>
</dbReference>
<dbReference type="SMART" id="SM00799">
    <property type="entry name" value="DENN"/>
    <property type="match status" value="1"/>
</dbReference>
<dbReference type="InterPro" id="IPR005113">
    <property type="entry name" value="uDENN_dom"/>
</dbReference>
<feature type="coiled-coil region" evidence="3">
    <location>
        <begin position="1747"/>
        <end position="1781"/>
    </location>
</feature>
<dbReference type="InterPro" id="IPR005112">
    <property type="entry name" value="dDENN_dom"/>
</dbReference>
<dbReference type="InterPro" id="IPR001194">
    <property type="entry name" value="cDENN_dom"/>
</dbReference>
<feature type="compositionally biased region" description="Basic and acidic residues" evidence="4">
    <location>
        <begin position="1401"/>
        <end position="1426"/>
    </location>
</feature>
<feature type="domain" description="MABP" evidence="6">
    <location>
        <begin position="1"/>
        <end position="84"/>
    </location>
</feature>
<dbReference type="InterPro" id="IPR041476">
    <property type="entry name" value="TRAF3IP1_C"/>
</dbReference>
<feature type="compositionally biased region" description="Basic and acidic residues" evidence="4">
    <location>
        <begin position="1376"/>
        <end position="1391"/>
    </location>
</feature>
<evidence type="ECO:0000256" key="4">
    <source>
        <dbReference type="SAM" id="MobiDB-lite"/>
    </source>
</evidence>
<dbReference type="PROSITE" id="PS51375">
    <property type="entry name" value="PPR"/>
    <property type="match status" value="1"/>
</dbReference>
<dbReference type="InterPro" id="IPR002885">
    <property type="entry name" value="PPR_rpt"/>
</dbReference>
<keyword evidence="3" id="KW-0175">Coiled coil</keyword>
<dbReference type="InterPro" id="IPR037516">
    <property type="entry name" value="Tripartite_DENN"/>
</dbReference>
<dbReference type="InterPro" id="IPR040468">
    <property type="entry name" value="TRAF3IP1_N"/>
</dbReference>
<dbReference type="WBParaSite" id="scaffold4712_cov250.g8561">
    <property type="protein sequence ID" value="scaffold4712_cov250.g8561"/>
    <property type="gene ID" value="scaffold4712_cov250.g8561"/>
</dbReference>
<sequence length="1823" mass="207815">DATVIEKTPYGLSANISNSNSQSLYFTFRRAKPDAPPHQLVITDICVILENKNEQPPHTYYKIPKNLNRSMLGSEVYICFKKSQMMCKRLAYRASVLDCFPPLKSDEDSILVQNVPKFFLPMGASIEAWPESCVGSEKNSSSRTFSTCVFTDEAYNKYYGASVTFFEPYTNTLTDEQLEKFDLGDGFRKCPKSLESSTPSIPNSVDEKEMCEEGVATNQENYLFYCNKAICIVSRYPFFEPFRRFLFFLLNSVTVGKSKIPIERYISHLMYEVPFPSPSRPRILMELGNDMIDLKSSDDSQIPLTGADFFETLKCLGTENLLYAMLLTLLEQKILVHSLRPWLLASVTETFCAMIFPFSWHLPYIPQCPLEVADIFHAPLSFMAGVDSRYFDLKEDPPSDVTCFDLDTATVSKSSVRKFYKLDMLPKKPLKRLRNVLDEIFIKTTIENASSRTEKDNEKLYLQKIQSETAIREAFLKFVCSLMDGYLNYLRPLLSSPKSEEELDINRLFDWNLFLHSRDKHSSLFYQKFRETTCFIRFIEERSGALSERGEVGSGSVDRSIYYIFFDDCILKINTDRAAAKERVNNLRLLDADSIRANRTVVIQAPQMLNPEFKDTTFTFTSFPQRFCDKLFERDFIRNAAASRPPQHYLYSSTKLGNKIIVLRTRQEIRKSMSDTSILYHQNIMYWPRSVLFFAYSIWFMQLPSMLALARSKKKMLILGLRVISRMEQLMLPIHDQICYRVLMQLCGDYDHPELAVYILRKMLRVGIVPNAVTYKVYHQALIKGNWPSEKRICAINAWRKLRLCLEVCIRFRQFLPQFDTSSEFVEQETSPKNTSDELVNNAEDQESIVKETGIIIDEIEANEDKTPSIIQNHQENNSNNVDGYFDPLGAEVLNKKRTETNTVSNQIKNTPLMEKAQSRLKKSPNGKNAIIKVKNTSFISPSREKFMKEHSASPFALEEDEGQSFADKMSLNSEKKKRRSLRLGGSWFKNFASNSPILNTLMNRSHTTENLEKMSKDGGNTYNEVLGPATELLERSGINPARILNEAKLNLSKSYQNPDQSLLSTISSSNNNLMETGGDFFFRCTRNAKDLISISYWMQEVIPDDNTELKNVWLRKKEDDDSFLPEDFLDVFICSSSICSNCEQAVYDDELTLGWCVDDANLNIRELQQIPIDQQQSPNSTGTSSFSVTNTSGKIVQAFTVPYVNPLVLRRELETLLFEDGLSILGRPSMRISHPIIFWNMFYYCRRLELPTHLLTWRPVLTDQLLNRPPFKFLHDIVSEIIKSTGYSDGLFTDDERDSTKASSSRDSKIAFLQKLIDLLNINGELDDLKPAKIVAGKEPELTNILLQSLAIEAAAYKQQQKEKKTTKSKSSKTLSKEKAEKSKERESSKSRSKTTSKLKAKDEKEEKVKVPEESSKVKKAKNEEQVILETKSISKEKKSSTSKEKTSKDTTLKENKERKKKRSDSISKSGTKVSTTEVIASASPILTTQQQISQPHTELFYNSSLPNTGRTPPGRESSGGTSKGGDDSGIAEETGAESERHDLSERSISAKNSRPEFIEVTDSTPDLPPPQPFRPGTAIGRPQTAIGRPGTAVARPAPPKPKKNIIATNLNEEESLIQAENKMLNLILDEKKEETKNEDSWWNGELVEEEDEQQFILNSTGANINKLAESNEEHGVLVNKIIENTRELEKDQIKVDDTFMEGDSLDMHEQIRIRAEIETTQKSLQKMTQYVQPLVRTLEFVVDDFDSMLRELEETRKQISNLERKLAEQTVNADSETTKLNIAISTIDNDIQQVKEQIAGSTAIILKNENKLSELLAVPHK</sequence>
<dbReference type="GO" id="GO:0031410">
    <property type="term" value="C:cytoplasmic vesicle"/>
    <property type="evidence" value="ECO:0007669"/>
    <property type="project" value="TreeGrafter"/>
</dbReference>
<evidence type="ECO:0000256" key="1">
    <source>
        <dbReference type="ARBA" id="ARBA00022658"/>
    </source>
</evidence>